<gene>
    <name evidence="2" type="ORF">BN2614_LOCUS1</name>
</gene>
<keyword evidence="3" id="KW-1185">Reference proteome</keyword>
<feature type="region of interest" description="Disordered" evidence="1">
    <location>
        <begin position="1"/>
        <end position="26"/>
    </location>
</feature>
<comment type="caution">
    <text evidence="2">The sequence shown here is derived from an EMBL/GenBank/DDBJ whole genome shotgun (WGS) entry which is preliminary data.</text>
</comment>
<protein>
    <submittedName>
        <fullName evidence="2">Uncharacterized protein</fullName>
    </submittedName>
</protein>
<name>A0A9X9PX05_GULGU</name>
<evidence type="ECO:0000313" key="2">
    <source>
        <dbReference type="EMBL" id="VCW70631.1"/>
    </source>
</evidence>
<sequence length="53" mass="5544">MMNAGNGPAGAGLGARPDSGRLRRTDLGRRVAAEVPCPVATRGIIELQTREDL</sequence>
<dbReference type="AlphaFoldDB" id="A0A9X9PX05"/>
<dbReference type="Proteomes" id="UP000269945">
    <property type="component" value="Unassembled WGS sequence"/>
</dbReference>
<evidence type="ECO:0000313" key="3">
    <source>
        <dbReference type="Proteomes" id="UP000269945"/>
    </source>
</evidence>
<dbReference type="EMBL" id="CYRY02006119">
    <property type="protein sequence ID" value="VCW70631.1"/>
    <property type="molecule type" value="Genomic_DNA"/>
</dbReference>
<accession>A0A9X9PX05</accession>
<organism evidence="2 3">
    <name type="scientific">Gulo gulo</name>
    <name type="common">Wolverine</name>
    <name type="synonym">Gluton</name>
    <dbReference type="NCBI Taxonomy" id="48420"/>
    <lineage>
        <taxon>Eukaryota</taxon>
        <taxon>Metazoa</taxon>
        <taxon>Chordata</taxon>
        <taxon>Craniata</taxon>
        <taxon>Vertebrata</taxon>
        <taxon>Euteleostomi</taxon>
        <taxon>Mammalia</taxon>
        <taxon>Eutheria</taxon>
        <taxon>Laurasiatheria</taxon>
        <taxon>Carnivora</taxon>
        <taxon>Caniformia</taxon>
        <taxon>Musteloidea</taxon>
        <taxon>Mustelidae</taxon>
        <taxon>Guloninae</taxon>
        <taxon>Gulo</taxon>
    </lineage>
</organism>
<proteinExistence type="predicted"/>
<evidence type="ECO:0000256" key="1">
    <source>
        <dbReference type="SAM" id="MobiDB-lite"/>
    </source>
</evidence>
<reference evidence="2 3" key="1">
    <citation type="submission" date="2018-10" db="EMBL/GenBank/DDBJ databases">
        <authorList>
            <person name="Ekblom R."/>
            <person name="Jareborg N."/>
        </authorList>
    </citation>
    <scope>NUCLEOTIDE SEQUENCE [LARGE SCALE GENOMIC DNA]</scope>
    <source>
        <tissue evidence="2">Muscle</tissue>
    </source>
</reference>